<comment type="caution">
    <text evidence="1">The sequence shown here is derived from an EMBL/GenBank/DDBJ whole genome shotgun (WGS) entry which is preliminary data.</text>
</comment>
<proteinExistence type="predicted"/>
<organism evidence="1 2">
    <name type="scientific">Pseudomonas ulcerans</name>
    <dbReference type="NCBI Taxonomy" id="3115852"/>
    <lineage>
        <taxon>Bacteria</taxon>
        <taxon>Pseudomonadati</taxon>
        <taxon>Pseudomonadota</taxon>
        <taxon>Gammaproteobacteria</taxon>
        <taxon>Pseudomonadales</taxon>
        <taxon>Pseudomonadaceae</taxon>
        <taxon>Pseudomonas</taxon>
    </lineage>
</organism>
<sequence length="82" mass="8834">MWVEIVSVIFELLAADELVGRFKVVLTVFTVALNNHAQTGYSAPLVLAGARFLCHKIAVNQGVTGFFRPRLAIFAAPGETCG</sequence>
<accession>A0ABU7HQ06</accession>
<protein>
    <submittedName>
        <fullName evidence="1">Uncharacterized protein</fullName>
    </submittedName>
</protein>
<keyword evidence="2" id="KW-1185">Reference proteome</keyword>
<dbReference type="EMBL" id="JAZDQJ010000009">
    <property type="protein sequence ID" value="MEE1933605.1"/>
    <property type="molecule type" value="Genomic_DNA"/>
</dbReference>
<dbReference type="Proteomes" id="UP001335100">
    <property type="component" value="Unassembled WGS sequence"/>
</dbReference>
<name>A0ABU7HQ06_9PSED</name>
<gene>
    <name evidence="1" type="ORF">V0R50_10265</name>
</gene>
<reference evidence="1 2" key="1">
    <citation type="submission" date="2024-01" db="EMBL/GenBank/DDBJ databases">
        <title>Unpublished Manusciprt.</title>
        <authorList>
            <person name="Duman M."/>
            <person name="Valdes E.G."/>
            <person name="Ajmi N."/>
            <person name="Altun S."/>
            <person name="Saticioglu I.B."/>
        </authorList>
    </citation>
    <scope>NUCLEOTIDE SEQUENCE [LARGE SCALE GENOMIC DNA]</scope>
    <source>
        <strain evidence="1 2">148P</strain>
    </source>
</reference>
<evidence type="ECO:0000313" key="1">
    <source>
        <dbReference type="EMBL" id="MEE1933605.1"/>
    </source>
</evidence>
<dbReference type="RefSeq" id="WP_330074435.1">
    <property type="nucleotide sequence ID" value="NZ_JAZDQJ010000009.1"/>
</dbReference>
<evidence type="ECO:0000313" key="2">
    <source>
        <dbReference type="Proteomes" id="UP001335100"/>
    </source>
</evidence>